<protein>
    <submittedName>
        <fullName evidence="2">Uncharacterized protein</fullName>
    </submittedName>
</protein>
<comment type="caution">
    <text evidence="2">The sequence shown here is derived from an EMBL/GenBank/DDBJ whole genome shotgun (WGS) entry which is preliminary data.</text>
</comment>
<feature type="compositionally biased region" description="Acidic residues" evidence="1">
    <location>
        <begin position="285"/>
        <end position="305"/>
    </location>
</feature>
<sequence>MKPAHTNGIDGLLQELHERIPLYEKLAHLQAEVYSGRHPRVKLLQNVLAQVAPQKSSPTAPPPTINGLSSGRLPPPSPSILQNGTAHPHPKTFGNAQYGVGGQQIPSSKPSSSGIDPVLLTPSDTLIRAELQLKRQRIERVLKDQVDAKKGQGWERDLNLDPGFVSDVLLKAQLLVPPISGLAPSTNDNSPSHESFDTNDYYSSQVMSWSTESSEPGEIVDSGNIVPDTAQSLSRLIDDNHGINGKSNGVPHAANLDDRRVDQTGIGAAQPQDQRPPSREAEAIEREEDTNLDDDAPMDLEEGEREESYSPPAADAFAPPPQNTLAPSKRDEPAVAQPFVEPRYPFRYPRVRGVQPPSPEVPVIRNHIRSPVAPQPARVSPLTYNKLPRIDQSQLPPPPRSRPQSPRSDRPRKQGQRGNGRAGRKSPKNSGRQSPAVPQEKIKNPKKRRRDAVEGEKERRTSGKRVATSPEVYIKEEPVSPPPFAGLSEIQGQRHRVYRELPEDVEIVSPRQARARPVYYREQDHAQPVYAYEMDEPASPTYVRVPSRTAYRRVERDDTDLRRVASLQYARRPYSPAPQALPYSPVEPQPLRSASYAFTERPRAQEPIYRETSVRPAAPRYIRSERSMSPVEQHVPRTYTPTAMAPPPPRQVVVDQYGNKYYVAPSENPRASIAPQPQRMEAESYLERAPTRESTMRAPGRVIDPYDDEPSTARMPPPPLRRYAEQQDVELVDHRAYRQQEYSMRPPEPVEAPRRPVIQYEDMPPPPPREYVARSYSVRPEPLRQEVEYLPRHGSAVPAREYVRRAEPLAQGVRHASLARMEYAPIEDRYGHVPQAQPMHSRRYVDDVEVVQGGYEEGGRRVTYRY</sequence>
<feature type="compositionally biased region" description="Polar residues" evidence="1">
    <location>
        <begin position="104"/>
        <end position="114"/>
    </location>
</feature>
<dbReference type="Proteomes" id="UP001172684">
    <property type="component" value="Unassembled WGS sequence"/>
</dbReference>
<dbReference type="EMBL" id="JAPDRL010000016">
    <property type="protein sequence ID" value="KAJ9666825.1"/>
    <property type="molecule type" value="Genomic_DNA"/>
</dbReference>
<gene>
    <name evidence="2" type="ORF">H2201_002959</name>
</gene>
<keyword evidence="3" id="KW-1185">Reference proteome</keyword>
<feature type="region of interest" description="Disordered" evidence="1">
    <location>
        <begin position="667"/>
        <end position="720"/>
    </location>
</feature>
<feature type="compositionally biased region" description="Basic and acidic residues" evidence="1">
    <location>
        <begin position="451"/>
        <end position="461"/>
    </location>
</feature>
<feature type="region of interest" description="Disordered" evidence="1">
    <location>
        <begin position="51"/>
        <end position="116"/>
    </location>
</feature>
<reference evidence="2" key="1">
    <citation type="submission" date="2022-10" db="EMBL/GenBank/DDBJ databases">
        <title>Culturing micro-colonial fungi from biological soil crusts in the Mojave desert and describing Neophaeococcomyces mojavensis, and introducing the new genera and species Taxawa tesnikishii.</title>
        <authorList>
            <person name="Kurbessoian T."/>
            <person name="Stajich J.E."/>
        </authorList>
    </citation>
    <scope>NUCLEOTIDE SEQUENCE</scope>
    <source>
        <strain evidence="2">TK_1</strain>
    </source>
</reference>
<proteinExistence type="predicted"/>
<evidence type="ECO:0000313" key="3">
    <source>
        <dbReference type="Proteomes" id="UP001172684"/>
    </source>
</evidence>
<organism evidence="2 3">
    <name type="scientific">Coniosporium apollinis</name>
    <dbReference type="NCBI Taxonomy" id="61459"/>
    <lineage>
        <taxon>Eukaryota</taxon>
        <taxon>Fungi</taxon>
        <taxon>Dikarya</taxon>
        <taxon>Ascomycota</taxon>
        <taxon>Pezizomycotina</taxon>
        <taxon>Dothideomycetes</taxon>
        <taxon>Dothideomycetes incertae sedis</taxon>
        <taxon>Coniosporium</taxon>
    </lineage>
</organism>
<name>A0ABQ9NWR3_9PEZI</name>
<feature type="compositionally biased region" description="Basic and acidic residues" evidence="1">
    <location>
        <begin position="680"/>
        <end position="695"/>
    </location>
</feature>
<feature type="region of interest" description="Disordered" evidence="1">
    <location>
        <begin position="265"/>
        <end position="487"/>
    </location>
</feature>
<evidence type="ECO:0000256" key="1">
    <source>
        <dbReference type="SAM" id="MobiDB-lite"/>
    </source>
</evidence>
<accession>A0ABQ9NWR3</accession>
<evidence type="ECO:0000313" key="2">
    <source>
        <dbReference type="EMBL" id="KAJ9666825.1"/>
    </source>
</evidence>